<dbReference type="AlphaFoldDB" id="A0A8X6P8E7"/>
<organism evidence="1 2">
    <name type="scientific">Nephila pilipes</name>
    <name type="common">Giant wood spider</name>
    <name type="synonym">Nephila maculata</name>
    <dbReference type="NCBI Taxonomy" id="299642"/>
    <lineage>
        <taxon>Eukaryota</taxon>
        <taxon>Metazoa</taxon>
        <taxon>Ecdysozoa</taxon>
        <taxon>Arthropoda</taxon>
        <taxon>Chelicerata</taxon>
        <taxon>Arachnida</taxon>
        <taxon>Araneae</taxon>
        <taxon>Araneomorphae</taxon>
        <taxon>Entelegynae</taxon>
        <taxon>Araneoidea</taxon>
        <taxon>Nephilidae</taxon>
        <taxon>Nephila</taxon>
    </lineage>
</organism>
<gene>
    <name evidence="1" type="ORF">NPIL_534091</name>
</gene>
<dbReference type="EMBL" id="BMAW01066305">
    <property type="protein sequence ID" value="GFT54469.1"/>
    <property type="molecule type" value="Genomic_DNA"/>
</dbReference>
<name>A0A8X6P8E7_NEPPI</name>
<keyword evidence="2" id="KW-1185">Reference proteome</keyword>
<evidence type="ECO:0000313" key="2">
    <source>
        <dbReference type="Proteomes" id="UP000887013"/>
    </source>
</evidence>
<comment type="caution">
    <text evidence="1">The sequence shown here is derived from an EMBL/GenBank/DDBJ whole genome shotgun (WGS) entry which is preliminary data.</text>
</comment>
<protein>
    <submittedName>
        <fullName evidence="1">Uncharacterized protein</fullName>
    </submittedName>
</protein>
<proteinExistence type="predicted"/>
<evidence type="ECO:0000313" key="1">
    <source>
        <dbReference type="EMBL" id="GFT54469.1"/>
    </source>
</evidence>
<accession>A0A8X6P8E7</accession>
<reference evidence="1" key="1">
    <citation type="submission" date="2020-08" db="EMBL/GenBank/DDBJ databases">
        <title>Multicomponent nature underlies the extraordinary mechanical properties of spider dragline silk.</title>
        <authorList>
            <person name="Kono N."/>
            <person name="Nakamura H."/>
            <person name="Mori M."/>
            <person name="Yoshida Y."/>
            <person name="Ohtoshi R."/>
            <person name="Malay A.D."/>
            <person name="Moran D.A.P."/>
            <person name="Tomita M."/>
            <person name="Numata K."/>
            <person name="Arakawa K."/>
        </authorList>
    </citation>
    <scope>NUCLEOTIDE SEQUENCE</scope>
</reference>
<sequence length="131" mass="15146">MSPLIHRCQLIYSSNSIGNKSFDLADQRKPQVTDDLYYDTLTGAVNPYVPEVFRCKVFHILYDLAHAGVKVTIKLIQEILENIALEIIVRKNMARDCRKWCRTYMPCQRSEIQCHVSSLLGLFPVEVEKKD</sequence>
<dbReference type="Proteomes" id="UP000887013">
    <property type="component" value="Unassembled WGS sequence"/>
</dbReference>